<dbReference type="Pfam" id="PF08286">
    <property type="entry name" value="Spc24"/>
    <property type="match status" value="1"/>
</dbReference>
<evidence type="ECO:0000256" key="7">
    <source>
        <dbReference type="ARBA" id="ARBA00023054"/>
    </source>
</evidence>
<dbReference type="GO" id="GO:0005634">
    <property type="term" value="C:nucleus"/>
    <property type="evidence" value="ECO:0007669"/>
    <property type="project" value="UniProtKB-SubCell"/>
</dbReference>
<dbReference type="InterPro" id="IPR013252">
    <property type="entry name" value="Ndc80_Spc24"/>
</dbReference>
<comment type="subcellular location">
    <subcellularLocation>
        <location evidence="1">Cytoplasm</location>
        <location evidence="1">Cytoskeleton</location>
        <location evidence="1">Microtubule organizing center</location>
    </subcellularLocation>
    <subcellularLocation>
        <location evidence="11">Nucleus</location>
    </subcellularLocation>
    <subcellularLocation>
        <location evidence="11">Chromosome</location>
        <location evidence="11">Centromere</location>
        <location evidence="11">Kinetochore</location>
    </subcellularLocation>
</comment>
<name>A0A4U0X3W1_9PEZI</name>
<dbReference type="OrthoDB" id="3344830at2759"/>
<keyword evidence="6 11" id="KW-0995">Kinetochore</keyword>
<keyword evidence="7 12" id="KW-0175">Coiled coil</keyword>
<evidence type="ECO:0000256" key="11">
    <source>
        <dbReference type="RuleBase" id="RU368011"/>
    </source>
</evidence>
<evidence type="ECO:0000313" key="13">
    <source>
        <dbReference type="EMBL" id="TKA69065.1"/>
    </source>
</evidence>
<evidence type="ECO:0000256" key="5">
    <source>
        <dbReference type="ARBA" id="ARBA00022776"/>
    </source>
</evidence>
<evidence type="ECO:0000256" key="1">
    <source>
        <dbReference type="ARBA" id="ARBA00004267"/>
    </source>
</evidence>
<evidence type="ECO:0000256" key="4">
    <source>
        <dbReference type="ARBA" id="ARBA00022618"/>
    </source>
</evidence>
<comment type="caution">
    <text evidence="13">The sequence shown here is derived from an EMBL/GenBank/DDBJ whole genome shotgun (WGS) entry which is preliminary data.</text>
</comment>
<proteinExistence type="inferred from homology"/>
<dbReference type="AlphaFoldDB" id="A0A4U0X3W1"/>
<dbReference type="GO" id="GO:0005815">
    <property type="term" value="C:microtubule organizing center"/>
    <property type="evidence" value="ECO:0007669"/>
    <property type="project" value="UniProtKB-SubCell"/>
</dbReference>
<feature type="coiled-coil region" evidence="12">
    <location>
        <begin position="33"/>
        <end position="60"/>
    </location>
</feature>
<dbReference type="PANTHER" id="PTHR22142">
    <property type="match status" value="1"/>
</dbReference>
<gene>
    <name evidence="13" type="ORF">B0A49_05942</name>
</gene>
<evidence type="ECO:0000256" key="9">
    <source>
        <dbReference type="ARBA" id="ARBA00023306"/>
    </source>
</evidence>
<comment type="subunit">
    <text evidence="11">Component of the NDC80 complex.</text>
</comment>
<dbReference type="CDD" id="cd11565">
    <property type="entry name" value="RWD_Spc24"/>
    <property type="match status" value="1"/>
</dbReference>
<dbReference type="GO" id="GO:0008017">
    <property type="term" value="F:microtubule binding"/>
    <property type="evidence" value="ECO:0007669"/>
    <property type="project" value="TreeGrafter"/>
</dbReference>
<accession>A0A4U0X3W1</accession>
<dbReference type="STRING" id="331657.A0A4U0X3W1"/>
<keyword evidence="5 11" id="KW-0498">Mitosis</keyword>
<evidence type="ECO:0000256" key="12">
    <source>
        <dbReference type="SAM" id="Coils"/>
    </source>
</evidence>
<dbReference type="PANTHER" id="PTHR22142:SF2">
    <property type="entry name" value="KINETOCHORE PROTEIN SPC24"/>
    <property type="match status" value="1"/>
</dbReference>
<organism evidence="13 14">
    <name type="scientific">Cryomyces minteri</name>
    <dbReference type="NCBI Taxonomy" id="331657"/>
    <lineage>
        <taxon>Eukaryota</taxon>
        <taxon>Fungi</taxon>
        <taxon>Dikarya</taxon>
        <taxon>Ascomycota</taxon>
        <taxon>Pezizomycotina</taxon>
        <taxon>Dothideomycetes</taxon>
        <taxon>Dothideomycetes incertae sedis</taxon>
        <taxon>Cryomyces</taxon>
    </lineage>
</organism>
<dbReference type="GO" id="GO:0007059">
    <property type="term" value="P:chromosome segregation"/>
    <property type="evidence" value="ECO:0007669"/>
    <property type="project" value="TreeGrafter"/>
</dbReference>
<evidence type="ECO:0000256" key="10">
    <source>
        <dbReference type="ARBA" id="ARBA00023328"/>
    </source>
</evidence>
<dbReference type="Proteomes" id="UP000308768">
    <property type="component" value="Unassembled WGS sequence"/>
</dbReference>
<dbReference type="SUPFAM" id="SSF143026">
    <property type="entry name" value="Kinetochore globular domain"/>
    <property type="match status" value="1"/>
</dbReference>
<comment type="function">
    <text evidence="11">Acts as a component of the essential kinetochore-associated NDC80 complex, which is required for chromosome segregation and spindle checkpoint activity.</text>
</comment>
<evidence type="ECO:0000256" key="3">
    <source>
        <dbReference type="ARBA" id="ARBA00022454"/>
    </source>
</evidence>
<evidence type="ECO:0000313" key="14">
    <source>
        <dbReference type="Proteomes" id="UP000308768"/>
    </source>
</evidence>
<evidence type="ECO:0000256" key="8">
    <source>
        <dbReference type="ARBA" id="ARBA00023242"/>
    </source>
</evidence>
<keyword evidence="8 11" id="KW-0539">Nucleus</keyword>
<dbReference type="InterPro" id="IPR038066">
    <property type="entry name" value="Spc24_Fungi_globular_sf"/>
</dbReference>
<keyword evidence="3 11" id="KW-0158">Chromosome</keyword>
<keyword evidence="4 11" id="KW-0132">Cell division</keyword>
<dbReference type="EMBL" id="NAJN01000759">
    <property type="protein sequence ID" value="TKA69065.1"/>
    <property type="molecule type" value="Genomic_DNA"/>
</dbReference>
<protein>
    <recommendedName>
        <fullName evidence="11">Kinetochore protein Spc24</fullName>
    </recommendedName>
</protein>
<dbReference type="GO" id="GO:0051301">
    <property type="term" value="P:cell division"/>
    <property type="evidence" value="ECO:0007669"/>
    <property type="project" value="UniProtKB-UniRule"/>
</dbReference>
<dbReference type="Gene3D" id="3.30.160.430">
    <property type="match status" value="1"/>
</dbReference>
<evidence type="ECO:0000256" key="6">
    <source>
        <dbReference type="ARBA" id="ARBA00022838"/>
    </source>
</evidence>
<comment type="similarity">
    <text evidence="2 11">Belongs to the SPC24 family.</text>
</comment>
<dbReference type="GO" id="GO:0031262">
    <property type="term" value="C:Ndc80 complex"/>
    <property type="evidence" value="ECO:0007669"/>
    <property type="project" value="TreeGrafter"/>
</dbReference>
<keyword evidence="10 11" id="KW-0137">Centromere</keyword>
<keyword evidence="9 11" id="KW-0131">Cell cycle</keyword>
<reference evidence="13 14" key="1">
    <citation type="submission" date="2017-03" db="EMBL/GenBank/DDBJ databases">
        <title>Genomes of endolithic fungi from Antarctica.</title>
        <authorList>
            <person name="Coleine C."/>
            <person name="Masonjones S."/>
            <person name="Stajich J.E."/>
        </authorList>
    </citation>
    <scope>NUCLEOTIDE SEQUENCE [LARGE SCALE GENOMIC DNA]</scope>
    <source>
        <strain evidence="13 14">CCFEE 5187</strain>
    </source>
</reference>
<evidence type="ECO:0000256" key="2">
    <source>
        <dbReference type="ARBA" id="ARBA00007804"/>
    </source>
</evidence>
<keyword evidence="14" id="KW-1185">Reference proteome</keyword>
<sequence length="136" mass="15006">MGEALTVGAHNPTLHASEILALDTQKFRIAKAASDLEIEGERLEAELASLRSQLDSLEAQGIEGSPAANAAGDLEDETILRLRVYRSLGIDVERDRESGSFNKAVVRNREKGDVHVVNVDPKFSRFFYAEYFWGGL</sequence>